<dbReference type="PANTHER" id="PTHR12192:SF2">
    <property type="entry name" value="GLUTATHIONE-SPECIFIC GAMMA-GLUTAMYLCYCLOTRANSFERASE 2"/>
    <property type="match status" value="1"/>
</dbReference>
<evidence type="ECO:0000313" key="3">
    <source>
        <dbReference type="EMBL" id="MFC4626548.1"/>
    </source>
</evidence>
<protein>
    <recommendedName>
        <fullName evidence="1">glutathione-specific gamma-glutamylcyclotransferase</fullName>
        <ecNumber evidence="1">4.3.2.7</ecNumber>
    </recommendedName>
</protein>
<dbReference type="SUPFAM" id="SSF110857">
    <property type="entry name" value="Gamma-glutamyl cyclotransferase-like"/>
    <property type="match status" value="1"/>
</dbReference>
<dbReference type="Gene3D" id="3.10.490.10">
    <property type="entry name" value="Gamma-glutamyl cyclotransferase-like"/>
    <property type="match status" value="1"/>
</dbReference>
<dbReference type="InterPro" id="IPR013024">
    <property type="entry name" value="GGCT-like"/>
</dbReference>
<name>A0ABV9H986_9HYPH</name>
<keyword evidence="4" id="KW-1185">Reference proteome</keyword>
<dbReference type="PANTHER" id="PTHR12192">
    <property type="entry name" value="CATION TRANSPORT PROTEIN CHAC-RELATED"/>
    <property type="match status" value="1"/>
</dbReference>
<reference evidence="4" key="1">
    <citation type="journal article" date="2019" name="Int. J. Syst. Evol. Microbiol.">
        <title>The Global Catalogue of Microorganisms (GCM) 10K type strain sequencing project: providing services to taxonomists for standard genome sequencing and annotation.</title>
        <authorList>
            <consortium name="The Broad Institute Genomics Platform"/>
            <consortium name="The Broad Institute Genome Sequencing Center for Infectious Disease"/>
            <person name="Wu L."/>
            <person name="Ma J."/>
        </authorList>
    </citation>
    <scope>NUCLEOTIDE SEQUENCE [LARGE SCALE GENOMIC DNA]</scope>
    <source>
        <strain evidence="4">CGMCC 1.15731</strain>
    </source>
</reference>
<keyword evidence="2" id="KW-0456">Lyase</keyword>
<dbReference type="InterPro" id="IPR006840">
    <property type="entry name" value="ChaC"/>
</dbReference>
<organism evidence="3 4">
    <name type="scientific">Daeguia caeni</name>
    <dbReference type="NCBI Taxonomy" id="439612"/>
    <lineage>
        <taxon>Bacteria</taxon>
        <taxon>Pseudomonadati</taxon>
        <taxon>Pseudomonadota</taxon>
        <taxon>Alphaproteobacteria</taxon>
        <taxon>Hyphomicrobiales</taxon>
        <taxon>Brucellaceae</taxon>
        <taxon>Daeguia</taxon>
    </lineage>
</organism>
<dbReference type="InterPro" id="IPR036568">
    <property type="entry name" value="GGCT-like_sf"/>
</dbReference>
<comment type="caution">
    <text evidence="3">The sequence shown here is derived from an EMBL/GenBank/DDBJ whole genome shotgun (WGS) entry which is preliminary data.</text>
</comment>
<evidence type="ECO:0000256" key="1">
    <source>
        <dbReference type="ARBA" id="ARBA00012344"/>
    </source>
</evidence>
<gene>
    <name evidence="3" type="ORF">ACFO1V_15270</name>
</gene>
<sequence>MPYRNSGKNATIQDERSRDFWVFGYGSLMWRPGFAHVETVRARLHGYRRSLCIYSYVHRGTPDHPGLVLGLDAGGSCLGIAFRVPGAMTDEVIAYLREREMSNNVYFEKWLPLHLADGRIVRALAYVANRHHEQYAGRLDAKAAAAIVASSRGESGPNIDYLTNTIQHLKNMRVRDHALEHVSDMMHEILARQKNGCKHSA</sequence>
<evidence type="ECO:0000313" key="4">
    <source>
        <dbReference type="Proteomes" id="UP001596042"/>
    </source>
</evidence>
<dbReference type="EC" id="4.3.2.7" evidence="1"/>
<evidence type="ECO:0000256" key="2">
    <source>
        <dbReference type="ARBA" id="ARBA00023239"/>
    </source>
</evidence>
<dbReference type="Proteomes" id="UP001596042">
    <property type="component" value="Unassembled WGS sequence"/>
</dbReference>
<proteinExistence type="predicted"/>
<dbReference type="EMBL" id="JBHSEL010000126">
    <property type="protein sequence ID" value="MFC4626548.1"/>
    <property type="molecule type" value="Genomic_DNA"/>
</dbReference>
<dbReference type="RefSeq" id="WP_374830711.1">
    <property type="nucleotide sequence ID" value="NZ_JBHEEZ010000005.1"/>
</dbReference>
<dbReference type="CDD" id="cd06661">
    <property type="entry name" value="GGCT_like"/>
    <property type="match status" value="1"/>
</dbReference>
<dbReference type="Pfam" id="PF04752">
    <property type="entry name" value="ChaC"/>
    <property type="match status" value="1"/>
</dbReference>
<accession>A0ABV9H986</accession>